<dbReference type="EMBL" id="JARPMG010000001">
    <property type="protein sequence ID" value="KAJ8104079.1"/>
    <property type="molecule type" value="Genomic_DNA"/>
</dbReference>
<dbReference type="PANTHER" id="PTHR21011:SF1">
    <property type="entry name" value="SMALL RIBOSOMAL SUBUNIT PROTEIN BS6M"/>
    <property type="match status" value="1"/>
</dbReference>
<dbReference type="GeneID" id="80881536"/>
<evidence type="ECO:0000256" key="1">
    <source>
        <dbReference type="ARBA" id="ARBA00009512"/>
    </source>
</evidence>
<sequence length="112" mass="13012">MLYELVGIARVSTMQEVRDIMRTMGEIIIKTGGVVRRVDWLGRQFLPNVVGKHQQLHFAGHHFTMLFDSSIKTQRDIYELLRVDARMVRVTRINCAKNLKELAKFKQKPGMV</sequence>
<dbReference type="GO" id="GO:0006412">
    <property type="term" value="P:translation"/>
    <property type="evidence" value="ECO:0007669"/>
    <property type="project" value="InterPro"/>
</dbReference>
<dbReference type="GO" id="GO:0003735">
    <property type="term" value="F:structural constituent of ribosome"/>
    <property type="evidence" value="ECO:0007669"/>
    <property type="project" value="InterPro"/>
</dbReference>
<reference evidence="2" key="1">
    <citation type="submission" date="2023-03" db="EMBL/GenBank/DDBJ databases">
        <title>Near-Complete genome sequence of Lipomyces tetrasporous NRRL Y-64009, an oleaginous yeast capable of growing on lignocellulosic hydrolysates.</title>
        <authorList>
            <consortium name="Lawrence Berkeley National Laboratory"/>
            <person name="Jagtap S.S."/>
            <person name="Liu J.-J."/>
            <person name="Walukiewicz H.E."/>
            <person name="Pangilinan J."/>
            <person name="Lipzen A."/>
            <person name="Ahrendt S."/>
            <person name="Koriabine M."/>
            <person name="Cobaugh K."/>
            <person name="Salamov A."/>
            <person name="Yoshinaga Y."/>
            <person name="Ng V."/>
            <person name="Daum C."/>
            <person name="Grigoriev I.V."/>
            <person name="Slininger P.J."/>
            <person name="Dien B.S."/>
            <person name="Jin Y.-S."/>
            <person name="Rao C.V."/>
        </authorList>
    </citation>
    <scope>NUCLEOTIDE SEQUENCE</scope>
    <source>
        <strain evidence="2">NRRL Y-64009</strain>
    </source>
</reference>
<evidence type="ECO:0000313" key="3">
    <source>
        <dbReference type="Proteomes" id="UP001217417"/>
    </source>
</evidence>
<dbReference type="AlphaFoldDB" id="A0AAD7VWK3"/>
<dbReference type="Gene3D" id="3.30.70.60">
    <property type="match status" value="1"/>
</dbReference>
<proteinExistence type="inferred from homology"/>
<protein>
    <recommendedName>
        <fullName evidence="4">Ribosomal protein S6</fullName>
    </recommendedName>
</protein>
<dbReference type="GO" id="GO:0005763">
    <property type="term" value="C:mitochondrial small ribosomal subunit"/>
    <property type="evidence" value="ECO:0007669"/>
    <property type="project" value="TreeGrafter"/>
</dbReference>
<accession>A0AAD7VWK3</accession>
<dbReference type="Pfam" id="PF01250">
    <property type="entry name" value="Ribosomal_S6"/>
    <property type="match status" value="1"/>
</dbReference>
<dbReference type="RefSeq" id="XP_056047529.1">
    <property type="nucleotide sequence ID" value="XM_056186370.1"/>
</dbReference>
<dbReference type="InterPro" id="IPR014717">
    <property type="entry name" value="Transl_elong_EF1B/ribsomal_bS6"/>
</dbReference>
<keyword evidence="3" id="KW-1185">Reference proteome</keyword>
<gene>
    <name evidence="2" type="ORF">POJ06DRAFT_243489</name>
</gene>
<name>A0AAD7VWK3_9ASCO</name>
<dbReference type="Proteomes" id="UP001217417">
    <property type="component" value="Unassembled WGS sequence"/>
</dbReference>
<dbReference type="InterPro" id="IPR035980">
    <property type="entry name" value="Ribosomal_bS6_sf"/>
</dbReference>
<evidence type="ECO:0000313" key="2">
    <source>
        <dbReference type="EMBL" id="KAJ8104079.1"/>
    </source>
</evidence>
<dbReference type="CDD" id="cd15465">
    <property type="entry name" value="bS6_mito"/>
    <property type="match status" value="1"/>
</dbReference>
<comment type="caution">
    <text evidence="2">The sequence shown here is derived from an EMBL/GenBank/DDBJ whole genome shotgun (WGS) entry which is preliminary data.</text>
</comment>
<dbReference type="SUPFAM" id="SSF54995">
    <property type="entry name" value="Ribosomal protein S6"/>
    <property type="match status" value="1"/>
</dbReference>
<evidence type="ECO:0008006" key="4">
    <source>
        <dbReference type="Google" id="ProtNLM"/>
    </source>
</evidence>
<organism evidence="2 3">
    <name type="scientific">Lipomyces tetrasporus</name>
    <dbReference type="NCBI Taxonomy" id="54092"/>
    <lineage>
        <taxon>Eukaryota</taxon>
        <taxon>Fungi</taxon>
        <taxon>Dikarya</taxon>
        <taxon>Ascomycota</taxon>
        <taxon>Saccharomycotina</taxon>
        <taxon>Lipomycetes</taxon>
        <taxon>Lipomycetales</taxon>
        <taxon>Lipomycetaceae</taxon>
        <taxon>Lipomyces</taxon>
    </lineage>
</organism>
<dbReference type="PANTHER" id="PTHR21011">
    <property type="entry name" value="MITOCHONDRIAL 28S RIBOSOMAL PROTEIN S6"/>
    <property type="match status" value="1"/>
</dbReference>
<dbReference type="InterPro" id="IPR000529">
    <property type="entry name" value="Ribosomal_bS6"/>
</dbReference>
<comment type="similarity">
    <text evidence="1">Belongs to the bacterial ribosomal protein bS6 family.</text>
</comment>
<dbReference type="GO" id="GO:0070181">
    <property type="term" value="F:small ribosomal subunit rRNA binding"/>
    <property type="evidence" value="ECO:0007669"/>
    <property type="project" value="TreeGrafter"/>
</dbReference>